<dbReference type="InterPro" id="IPR005299">
    <property type="entry name" value="MeTrfase_7"/>
</dbReference>
<accession>A0A835H7X7</accession>
<comment type="caution">
    <text evidence="1">The sequence shown here is derived from an EMBL/GenBank/DDBJ whole genome shotgun (WGS) entry which is preliminary data.</text>
</comment>
<dbReference type="Pfam" id="PF03492">
    <property type="entry name" value="Methyltransf_7"/>
    <property type="match status" value="1"/>
</dbReference>
<name>A0A835H7X7_9MAGN</name>
<dbReference type="Gene3D" id="3.40.50.150">
    <property type="entry name" value="Vaccinia Virus protein VP39"/>
    <property type="match status" value="1"/>
</dbReference>
<dbReference type="Proteomes" id="UP000631114">
    <property type="component" value="Unassembled WGS sequence"/>
</dbReference>
<protein>
    <submittedName>
        <fullName evidence="1">Uncharacterized protein</fullName>
    </submittedName>
</protein>
<evidence type="ECO:0000313" key="2">
    <source>
        <dbReference type="Proteomes" id="UP000631114"/>
    </source>
</evidence>
<gene>
    <name evidence="1" type="ORF">IFM89_012677</name>
</gene>
<proteinExistence type="predicted"/>
<dbReference type="GO" id="GO:0008168">
    <property type="term" value="F:methyltransferase activity"/>
    <property type="evidence" value="ECO:0007669"/>
    <property type="project" value="InterPro"/>
</dbReference>
<dbReference type="EMBL" id="JADFTS010000008">
    <property type="protein sequence ID" value="KAF9592183.1"/>
    <property type="molecule type" value="Genomic_DNA"/>
</dbReference>
<dbReference type="SUPFAM" id="SSF53335">
    <property type="entry name" value="S-adenosyl-L-methionine-dependent methyltransferases"/>
    <property type="match status" value="1"/>
</dbReference>
<dbReference type="PANTHER" id="PTHR31009">
    <property type="entry name" value="S-ADENOSYL-L-METHIONINE:CARBOXYL METHYLTRANSFERASE FAMILY PROTEIN"/>
    <property type="match status" value="1"/>
</dbReference>
<dbReference type="OrthoDB" id="1523883at2759"/>
<sequence>MDGAKGMIREAIGEKLHVSSSSPSDTIIYIADLGCSVKQNTFLAIQTIVKAIECKFQSQGLGPPTPEFQVFFSDQVSDDFNKLFTSLSPKDNILQ</sequence>
<keyword evidence="2" id="KW-1185">Reference proteome</keyword>
<organism evidence="1 2">
    <name type="scientific">Coptis chinensis</name>
    <dbReference type="NCBI Taxonomy" id="261450"/>
    <lineage>
        <taxon>Eukaryota</taxon>
        <taxon>Viridiplantae</taxon>
        <taxon>Streptophyta</taxon>
        <taxon>Embryophyta</taxon>
        <taxon>Tracheophyta</taxon>
        <taxon>Spermatophyta</taxon>
        <taxon>Magnoliopsida</taxon>
        <taxon>Ranunculales</taxon>
        <taxon>Ranunculaceae</taxon>
        <taxon>Coptidoideae</taxon>
        <taxon>Coptis</taxon>
    </lineage>
</organism>
<dbReference type="AlphaFoldDB" id="A0A835H7X7"/>
<reference evidence="1 2" key="1">
    <citation type="submission" date="2020-10" db="EMBL/GenBank/DDBJ databases">
        <title>The Coptis chinensis genome and diversification of protoberbering-type alkaloids.</title>
        <authorList>
            <person name="Wang B."/>
            <person name="Shu S."/>
            <person name="Song C."/>
            <person name="Liu Y."/>
        </authorList>
    </citation>
    <scope>NUCLEOTIDE SEQUENCE [LARGE SCALE GENOMIC DNA]</scope>
    <source>
        <strain evidence="1">HL-2020</strain>
        <tissue evidence="1">Leaf</tissue>
    </source>
</reference>
<dbReference type="InterPro" id="IPR029063">
    <property type="entry name" value="SAM-dependent_MTases_sf"/>
</dbReference>
<evidence type="ECO:0000313" key="1">
    <source>
        <dbReference type="EMBL" id="KAF9592183.1"/>
    </source>
</evidence>